<sequence>MFRRGLRLETRRQADRGALTQIVLVDADLVALLLILLEVRPQQVAQLQGEAQVAALHGEVLAIDEVEEGARLLHIVRLARRADARAARGDPLRDIVQDEGRLRAGRVVFPTQLQVGDVLRLALQTAAVLDEEGRLFRTAAATQGDNGVAVADRNLRVRPGVVGLHQPALVGDEGRLIGELEVFLHLGLDAHDGRFRRVEEGLLALVADVDDHRFDRLVQLLVEDARRDELLAAEIPFPARVQVQDLGVRQIRVADEDAIAFRVGIGLGRQFAELRTADGLGRAEAQLLILGEVPRRGERRQPVLLLDLGRLIGRGSAEQVARRHALLAVLEADAEGGADGRHELGVDHGVDRIDLHVGVIGVGAVRAGDLAQLQGPRIDVEVREQIVDPRATLAVGQAVDGLELQAAPPTAVQRPHAAAGVEVRPGRSAGALGRGADVEVGPLHLMIVVRQRQPAQEVQTHVVLVGLDVEGRDRHQVVALELALFLDRLTGAPGVVVTGHGDDAQVADLGRGAETARQLQAAVDRRLLTLHQTQRRIDHRAAHPLQLGGREVGHVDLLAGAEGQVDRPRNLAGLVVEAGPVGVRAVIDQVVAARRLGVATDARLEGQEGLSRGVHGAQVDDPAAELAR</sequence>
<evidence type="ECO:0000313" key="1">
    <source>
        <dbReference type="Proteomes" id="UP000038045"/>
    </source>
</evidence>
<proteinExistence type="predicted"/>
<protein>
    <submittedName>
        <fullName evidence="2">LigA</fullName>
    </submittedName>
</protein>
<name>A0A0N4ZD69_PARTI</name>
<keyword evidence="1" id="KW-1185">Reference proteome</keyword>
<accession>A0A0N4ZD69</accession>
<evidence type="ECO:0000313" key="2">
    <source>
        <dbReference type="WBParaSite" id="PTRK_0000550500.1"/>
    </source>
</evidence>
<dbReference type="AlphaFoldDB" id="A0A0N4ZD69"/>
<dbReference type="Proteomes" id="UP000038045">
    <property type="component" value="Unplaced"/>
</dbReference>
<organism evidence="1 2">
    <name type="scientific">Parastrongyloides trichosuri</name>
    <name type="common">Possum-specific nematode worm</name>
    <dbReference type="NCBI Taxonomy" id="131310"/>
    <lineage>
        <taxon>Eukaryota</taxon>
        <taxon>Metazoa</taxon>
        <taxon>Ecdysozoa</taxon>
        <taxon>Nematoda</taxon>
        <taxon>Chromadorea</taxon>
        <taxon>Rhabditida</taxon>
        <taxon>Tylenchina</taxon>
        <taxon>Panagrolaimomorpha</taxon>
        <taxon>Strongyloidoidea</taxon>
        <taxon>Strongyloididae</taxon>
        <taxon>Parastrongyloides</taxon>
    </lineage>
</organism>
<dbReference type="WBParaSite" id="PTRK_0000550500.1">
    <property type="protein sequence ID" value="PTRK_0000550500.1"/>
    <property type="gene ID" value="PTRK_0000550500"/>
</dbReference>
<reference evidence="2" key="1">
    <citation type="submission" date="2017-02" db="UniProtKB">
        <authorList>
            <consortium name="WormBaseParasite"/>
        </authorList>
    </citation>
    <scope>IDENTIFICATION</scope>
</reference>